<evidence type="ECO:0000313" key="2">
    <source>
        <dbReference type="Proteomes" id="UP001073122"/>
    </source>
</evidence>
<organism evidence="1 2">
    <name type="scientific">Chryseobacterium formosus</name>
    <dbReference type="NCBI Taxonomy" id="1537363"/>
    <lineage>
        <taxon>Bacteria</taxon>
        <taxon>Pseudomonadati</taxon>
        <taxon>Bacteroidota</taxon>
        <taxon>Flavobacteriia</taxon>
        <taxon>Flavobacteriales</taxon>
        <taxon>Weeksellaceae</taxon>
        <taxon>Chryseobacterium group</taxon>
        <taxon>Chryseobacterium</taxon>
    </lineage>
</organism>
<accession>A0ABT3XPV0</accession>
<dbReference type="EMBL" id="JAOVZW010000008">
    <property type="protein sequence ID" value="MCX8523666.1"/>
    <property type="molecule type" value="Genomic_DNA"/>
</dbReference>
<reference evidence="1" key="1">
    <citation type="submission" date="2022-10" db="EMBL/GenBank/DDBJ databases">
        <title>Chryseobacterium sp. nov., a novel bacterial species.</title>
        <authorList>
            <person name="Cao Y."/>
        </authorList>
    </citation>
    <scope>NUCLEOTIDE SEQUENCE</scope>
    <source>
        <strain evidence="1">CCTCC AB2015118</strain>
    </source>
</reference>
<gene>
    <name evidence="1" type="ORF">OF897_06990</name>
</gene>
<name>A0ABT3XPV0_9FLAO</name>
<evidence type="ECO:0000313" key="1">
    <source>
        <dbReference type="EMBL" id="MCX8523666.1"/>
    </source>
</evidence>
<dbReference type="RefSeq" id="WP_267264975.1">
    <property type="nucleotide sequence ID" value="NZ_JAOVZW010000008.1"/>
</dbReference>
<proteinExistence type="predicted"/>
<keyword evidence="2" id="KW-1185">Reference proteome</keyword>
<comment type="caution">
    <text evidence="1">The sequence shown here is derived from an EMBL/GenBank/DDBJ whole genome shotgun (WGS) entry which is preliminary data.</text>
</comment>
<dbReference type="Proteomes" id="UP001073122">
    <property type="component" value="Unassembled WGS sequence"/>
</dbReference>
<protein>
    <submittedName>
        <fullName evidence="1">Uncharacterized protein</fullName>
    </submittedName>
</protein>
<sequence length="435" mass="50386">MPPGLVYDKKKPIQRKGIEPTQVKSIKLLTELDGGAANDNLGTIKPKSGIVFGKTYKFKVDAYTNGVPIDKKTIKWKYRYHSLSQNKWIEHTSKVTGEEYNLHMNNKDICGRTLHLIAYINDEDSEGYLKIWHHNRFRWFDRKVVYKQIEDRVKDFWRIKQGSSSLCGMAALYYAMLKRDPKEYKKLAQNLFRTGEHSIGKYTIKPHEKALGMYDVKTTDSNYIAMGMFEIDWIVLATTRSKESLDSKFVYKGFEDGRIDMLKAVNWPDMLTRICKEVAGFSNAISHNLGFNAINNKKRLVSARIHDYFSNSDLEELQNIDKAYKLGHTILMMIDADMIDNKSSYNSVVDIGNDSHWVVYEGGLQFFDKNSKVTSVLDDVESLTFRIFTWGYNPVDYKNEKGKPMWDKDSVFLLGNNTISVKSFKSNYYGYIEVY</sequence>